<evidence type="ECO:0000256" key="1">
    <source>
        <dbReference type="ARBA" id="ARBA00009798"/>
    </source>
</evidence>
<proteinExistence type="inferred from homology"/>
<keyword evidence="3 4" id="KW-0456">Lyase</keyword>
<dbReference type="Pfam" id="PF04073">
    <property type="entry name" value="tRNA_edit"/>
    <property type="match status" value="1"/>
</dbReference>
<dbReference type="Gene3D" id="3.90.960.10">
    <property type="entry name" value="YbaK/aminoacyl-tRNA synthetase-associated domain"/>
    <property type="match status" value="1"/>
</dbReference>
<dbReference type="GO" id="GO:0002161">
    <property type="term" value="F:aminoacyl-tRNA deacylase activity"/>
    <property type="evidence" value="ECO:0007669"/>
    <property type="project" value="InterPro"/>
</dbReference>
<dbReference type="PANTHER" id="PTHR30411">
    <property type="entry name" value="CYTOPLASMIC PROTEIN"/>
    <property type="match status" value="1"/>
</dbReference>
<accession>A0A133NF28</accession>
<dbReference type="PATRIC" id="fig|134605.3.peg.890"/>
<evidence type="ECO:0000259" key="5">
    <source>
        <dbReference type="Pfam" id="PF04073"/>
    </source>
</evidence>
<dbReference type="SUPFAM" id="SSF55826">
    <property type="entry name" value="YbaK/ProRS associated domain"/>
    <property type="match status" value="1"/>
</dbReference>
<dbReference type="InterPro" id="IPR036754">
    <property type="entry name" value="YbaK/aa-tRNA-synt-asso_dom_sf"/>
</dbReference>
<dbReference type="Proteomes" id="UP000070617">
    <property type="component" value="Unassembled WGS sequence"/>
</dbReference>
<keyword evidence="7" id="KW-1185">Reference proteome</keyword>
<dbReference type="GO" id="GO:0016829">
    <property type="term" value="F:lyase activity"/>
    <property type="evidence" value="ECO:0007669"/>
    <property type="project" value="UniProtKB-KW"/>
</dbReference>
<dbReference type="PIRSF" id="PIRSF006181">
    <property type="entry name" value="EbsC_YbaK"/>
    <property type="match status" value="1"/>
</dbReference>
<evidence type="ECO:0000313" key="7">
    <source>
        <dbReference type="Proteomes" id="UP000070617"/>
    </source>
</evidence>
<evidence type="ECO:0000256" key="2">
    <source>
        <dbReference type="ARBA" id="ARBA00022917"/>
    </source>
</evidence>
<reference evidence="7" key="1">
    <citation type="submission" date="2016-01" db="EMBL/GenBank/DDBJ databases">
        <authorList>
            <person name="Mitreva M."/>
            <person name="Pepin K.H."/>
            <person name="Mihindukulasuriya K.A."/>
            <person name="Fulton R."/>
            <person name="Fronick C."/>
            <person name="O'Laughlin M."/>
            <person name="Miner T."/>
            <person name="Herter B."/>
            <person name="Rosa B.A."/>
            <person name="Cordes M."/>
            <person name="Tomlinson C."/>
            <person name="Wollam A."/>
            <person name="Palsikar V.B."/>
            <person name="Mardis E.R."/>
            <person name="Wilson R.K."/>
        </authorList>
    </citation>
    <scope>NUCLEOTIDE SEQUENCE [LARGE SCALE GENOMIC DNA]</scope>
    <source>
        <strain evidence="7">CMW8396</strain>
    </source>
</reference>
<evidence type="ECO:0000256" key="4">
    <source>
        <dbReference type="PIRNR" id="PIRNR006181"/>
    </source>
</evidence>
<dbReference type="NCBIfam" id="TIGR00011">
    <property type="entry name" value="YbaK_EbsC"/>
    <property type="match status" value="1"/>
</dbReference>
<dbReference type="PANTHER" id="PTHR30411:SF0">
    <property type="entry name" value="CYS-TRNA(PRO)_CYS-TRNA(CYS) DEACYLASE YBAK"/>
    <property type="match status" value="1"/>
</dbReference>
<sequence>MKKTNAMRELDKAKIQYQYYEYEVDENHLGAIDVALKTGQDITRIFKTLVLVNEKKEMIVACIPGSDTIDLKKLAKVSSSKKVEMIEMKQLLPMTGYIRGGCSPIGIKKKHRTFLHSSARNKESIIVSGGMRGLQIELATEDLISYIGMEVEDIIV</sequence>
<dbReference type="GO" id="GO:0006412">
    <property type="term" value="P:translation"/>
    <property type="evidence" value="ECO:0007669"/>
    <property type="project" value="UniProtKB-KW"/>
</dbReference>
<evidence type="ECO:0000313" key="6">
    <source>
        <dbReference type="EMBL" id="KXA14873.1"/>
    </source>
</evidence>
<dbReference type="CDD" id="cd00002">
    <property type="entry name" value="YbaK_deacylase"/>
    <property type="match status" value="1"/>
</dbReference>
<dbReference type="InterPro" id="IPR004369">
    <property type="entry name" value="Prolyl-tRNA_editing_YbaK/EbsC"/>
</dbReference>
<comment type="caution">
    <text evidence="6">The sequence shown here is derived from an EMBL/GenBank/DDBJ whole genome shotgun (WGS) entry which is preliminary data.</text>
</comment>
<dbReference type="AlphaFoldDB" id="A0A133NF28"/>
<comment type="similarity">
    <text evidence="1 4">Belongs to the prolyl-tRNA editing family. YbaK/EbsC subfamily.</text>
</comment>
<gene>
    <name evidence="6" type="ORF">HMPREF3206_00893</name>
</gene>
<dbReference type="InterPro" id="IPR007214">
    <property type="entry name" value="YbaK/aa-tRNA-synth-assoc-dom"/>
</dbReference>
<feature type="domain" description="YbaK/aminoacyl-tRNA synthetase-associated" evidence="5">
    <location>
        <begin position="33"/>
        <end position="144"/>
    </location>
</feature>
<organism evidence="6 7">
    <name type="scientific">Fusobacterium equinum</name>
    <dbReference type="NCBI Taxonomy" id="134605"/>
    <lineage>
        <taxon>Bacteria</taxon>
        <taxon>Fusobacteriati</taxon>
        <taxon>Fusobacteriota</taxon>
        <taxon>Fusobacteriia</taxon>
        <taxon>Fusobacteriales</taxon>
        <taxon>Fusobacteriaceae</taxon>
        <taxon>Fusobacterium</taxon>
    </lineage>
</organism>
<dbReference type="RefSeq" id="WP_008801503.1">
    <property type="nucleotide sequence ID" value="NZ_KQ956532.1"/>
</dbReference>
<keyword evidence="2 4" id="KW-0648">Protein biosynthesis</keyword>
<dbReference type="STRING" id="134605.HMPREF3206_00893"/>
<name>A0A133NF28_9FUSO</name>
<evidence type="ECO:0000256" key="3">
    <source>
        <dbReference type="ARBA" id="ARBA00023239"/>
    </source>
</evidence>
<protein>
    <recommendedName>
        <fullName evidence="4">Cys-tRNA(Pro)/Cys-tRNA(Cys) deacylase</fullName>
        <ecNumber evidence="4">4.2.-.-</ecNumber>
    </recommendedName>
</protein>
<dbReference type="EMBL" id="LRPX01000037">
    <property type="protein sequence ID" value="KXA14873.1"/>
    <property type="molecule type" value="Genomic_DNA"/>
</dbReference>
<dbReference type="EC" id="4.2.-.-" evidence="4"/>